<proteinExistence type="predicted"/>
<dbReference type="InterPro" id="IPR006076">
    <property type="entry name" value="FAD-dep_OxRdtase"/>
</dbReference>
<protein>
    <submittedName>
        <fullName evidence="2">Glycine/D-amino acid oxidase</fullName>
    </submittedName>
</protein>
<dbReference type="InterPro" id="IPR036188">
    <property type="entry name" value="FAD/NAD-bd_sf"/>
</dbReference>
<evidence type="ECO:0000313" key="3">
    <source>
        <dbReference type="Proteomes" id="UP000198701"/>
    </source>
</evidence>
<keyword evidence="3" id="KW-1185">Reference proteome</keyword>
<gene>
    <name evidence="2" type="ORF">SAMN05216282_10310</name>
</gene>
<dbReference type="Gene3D" id="3.50.50.60">
    <property type="entry name" value="FAD/NAD(P)-binding domain"/>
    <property type="match status" value="1"/>
</dbReference>
<dbReference type="EMBL" id="FNFU01000003">
    <property type="protein sequence ID" value="SDK12140.1"/>
    <property type="molecule type" value="Genomic_DNA"/>
</dbReference>
<dbReference type="AlphaFoldDB" id="A0A1G8ZD83"/>
<dbReference type="PANTHER" id="PTHR13847:SF285">
    <property type="entry name" value="FAD DEPENDENT OXIDOREDUCTASE DOMAIN-CONTAINING PROTEIN"/>
    <property type="match status" value="1"/>
</dbReference>
<dbReference type="Gene3D" id="3.30.9.10">
    <property type="entry name" value="D-Amino Acid Oxidase, subunit A, domain 2"/>
    <property type="match status" value="1"/>
</dbReference>
<evidence type="ECO:0000313" key="2">
    <source>
        <dbReference type="EMBL" id="SDK12140.1"/>
    </source>
</evidence>
<name>A0A1G8ZD83_9MICO</name>
<dbReference type="SUPFAM" id="SSF51905">
    <property type="entry name" value="FAD/NAD(P)-binding domain"/>
    <property type="match status" value="1"/>
</dbReference>
<dbReference type="PANTHER" id="PTHR13847">
    <property type="entry name" value="SARCOSINE DEHYDROGENASE-RELATED"/>
    <property type="match status" value="1"/>
</dbReference>
<accession>A0A1G8ZD83</accession>
<dbReference type="GO" id="GO:0005737">
    <property type="term" value="C:cytoplasm"/>
    <property type="evidence" value="ECO:0007669"/>
    <property type="project" value="TreeGrafter"/>
</dbReference>
<evidence type="ECO:0000259" key="1">
    <source>
        <dbReference type="Pfam" id="PF01266"/>
    </source>
</evidence>
<feature type="domain" description="FAD dependent oxidoreductase" evidence="1">
    <location>
        <begin position="70"/>
        <end position="432"/>
    </location>
</feature>
<reference evidence="2 3" key="1">
    <citation type="submission" date="2016-10" db="EMBL/GenBank/DDBJ databases">
        <authorList>
            <person name="de Groot N.N."/>
        </authorList>
    </citation>
    <scope>NUCLEOTIDE SEQUENCE [LARGE SCALE GENOMIC DNA]</scope>
    <source>
        <strain evidence="2 3">CGMCC 1.5382</strain>
    </source>
</reference>
<dbReference type="Proteomes" id="UP000198701">
    <property type="component" value="Unassembled WGS sequence"/>
</dbReference>
<organism evidence="2 3">
    <name type="scientific">Cryobacterium psychrotolerans</name>
    <dbReference type="NCBI Taxonomy" id="386301"/>
    <lineage>
        <taxon>Bacteria</taxon>
        <taxon>Bacillati</taxon>
        <taxon>Actinomycetota</taxon>
        <taxon>Actinomycetes</taxon>
        <taxon>Micrococcales</taxon>
        <taxon>Microbacteriaceae</taxon>
        <taxon>Cryobacterium</taxon>
    </lineage>
</organism>
<sequence length="497" mass="54606">MSKAVHNLNCKKVRICVNSCINVTFTDNRLTSTLRTVINSATHSPLSLWHADSSLVPFGSEPLGGDLDVDVAIIGAGYTGLWTAYFLKQQQPNLSIAIFEAETVGYGASGRNGGWCSALFPASMKKIASLSSRDAAIRLQQAMNESITEMGTILAQERIDCDWKQGGYVSLARNEAQLVRSQNEVQGWRSWGFGDEHMSLLSAKEASARSNATEVMGGTYTPNCAAIQPAKLASGLARVVEKLGVSIYERSRVTAIGTRKLETTGGTVTADYIIRATEGFTAEFPQFHRDIVPMYSLMVATEPLPKDIWEKIGLAERETFSDKRHLRIYGQRTADGRLAFGGRGAPYHYASRVRASFDSEPDVHAMLRHILRDLFPALADVQFTHEWGGNLGIPRDWYPSVTFDRATGFGQAGGYVGDGVSTAFVAGRTLAAEILDTESELRQLPWVQRHSPRWEPEPLRWLGVNAVTQAFAQADRNEARSGKPSKIASSVWKYIGH</sequence>
<dbReference type="Pfam" id="PF01266">
    <property type="entry name" value="DAO"/>
    <property type="match status" value="1"/>
</dbReference>
<dbReference type="STRING" id="386301.SAMN05216282_10310"/>